<evidence type="ECO:0000259" key="7">
    <source>
        <dbReference type="Pfam" id="PF08281"/>
    </source>
</evidence>
<name>A0A932FY65_UNCTE</name>
<dbReference type="Pfam" id="PF08281">
    <property type="entry name" value="Sigma70_r4_2"/>
    <property type="match status" value="1"/>
</dbReference>
<keyword evidence="4" id="KW-0238">DNA-binding</keyword>
<comment type="similarity">
    <text evidence="1">Belongs to the sigma-70 factor family. ECF subfamily.</text>
</comment>
<evidence type="ECO:0000256" key="1">
    <source>
        <dbReference type="ARBA" id="ARBA00010641"/>
    </source>
</evidence>
<evidence type="ECO:0000313" key="9">
    <source>
        <dbReference type="Proteomes" id="UP000769766"/>
    </source>
</evidence>
<dbReference type="SUPFAM" id="SSF88659">
    <property type="entry name" value="Sigma3 and sigma4 domains of RNA polymerase sigma factors"/>
    <property type="match status" value="1"/>
</dbReference>
<organism evidence="8 9">
    <name type="scientific">Tectimicrobiota bacterium</name>
    <dbReference type="NCBI Taxonomy" id="2528274"/>
    <lineage>
        <taxon>Bacteria</taxon>
        <taxon>Pseudomonadati</taxon>
        <taxon>Nitrospinota/Tectimicrobiota group</taxon>
        <taxon>Candidatus Tectimicrobiota</taxon>
    </lineage>
</organism>
<dbReference type="Gene3D" id="1.10.1740.10">
    <property type="match status" value="1"/>
</dbReference>
<dbReference type="PANTHER" id="PTHR43133">
    <property type="entry name" value="RNA POLYMERASE ECF-TYPE SIGMA FACTO"/>
    <property type="match status" value="1"/>
</dbReference>
<dbReference type="GO" id="GO:0006352">
    <property type="term" value="P:DNA-templated transcription initiation"/>
    <property type="evidence" value="ECO:0007669"/>
    <property type="project" value="InterPro"/>
</dbReference>
<dbReference type="InterPro" id="IPR013325">
    <property type="entry name" value="RNA_pol_sigma_r2"/>
</dbReference>
<dbReference type="InterPro" id="IPR007627">
    <property type="entry name" value="RNA_pol_sigma70_r2"/>
</dbReference>
<dbReference type="EMBL" id="JACPRF010000142">
    <property type="protein sequence ID" value="MBI2876149.1"/>
    <property type="molecule type" value="Genomic_DNA"/>
</dbReference>
<dbReference type="InterPro" id="IPR036388">
    <property type="entry name" value="WH-like_DNA-bd_sf"/>
</dbReference>
<dbReference type="InterPro" id="IPR014284">
    <property type="entry name" value="RNA_pol_sigma-70_dom"/>
</dbReference>
<evidence type="ECO:0000256" key="2">
    <source>
        <dbReference type="ARBA" id="ARBA00023015"/>
    </source>
</evidence>
<dbReference type="NCBIfam" id="TIGR02937">
    <property type="entry name" value="sigma70-ECF"/>
    <property type="match status" value="1"/>
</dbReference>
<keyword evidence="5" id="KW-0804">Transcription</keyword>
<dbReference type="Proteomes" id="UP000769766">
    <property type="component" value="Unassembled WGS sequence"/>
</dbReference>
<evidence type="ECO:0000259" key="6">
    <source>
        <dbReference type="Pfam" id="PF04542"/>
    </source>
</evidence>
<dbReference type="InterPro" id="IPR013249">
    <property type="entry name" value="RNA_pol_sigma70_r4_t2"/>
</dbReference>
<dbReference type="InterPro" id="IPR039425">
    <property type="entry name" value="RNA_pol_sigma-70-like"/>
</dbReference>
<protein>
    <submittedName>
        <fullName evidence="8">RNA polymerase sigma factor</fullName>
    </submittedName>
</protein>
<dbReference type="PANTHER" id="PTHR43133:SF8">
    <property type="entry name" value="RNA POLYMERASE SIGMA FACTOR HI_1459-RELATED"/>
    <property type="match status" value="1"/>
</dbReference>
<dbReference type="GO" id="GO:0003677">
    <property type="term" value="F:DNA binding"/>
    <property type="evidence" value="ECO:0007669"/>
    <property type="project" value="UniProtKB-KW"/>
</dbReference>
<dbReference type="Gene3D" id="1.10.10.10">
    <property type="entry name" value="Winged helix-like DNA-binding domain superfamily/Winged helix DNA-binding domain"/>
    <property type="match status" value="1"/>
</dbReference>
<proteinExistence type="inferred from homology"/>
<dbReference type="AlphaFoldDB" id="A0A932FY65"/>
<keyword evidence="3" id="KW-0731">Sigma factor</keyword>
<accession>A0A932FY65</accession>
<evidence type="ECO:0000256" key="5">
    <source>
        <dbReference type="ARBA" id="ARBA00023163"/>
    </source>
</evidence>
<comment type="caution">
    <text evidence="8">The sequence shown here is derived from an EMBL/GenBank/DDBJ whole genome shotgun (WGS) entry which is preliminary data.</text>
</comment>
<dbReference type="SUPFAM" id="SSF88946">
    <property type="entry name" value="Sigma2 domain of RNA polymerase sigma factors"/>
    <property type="match status" value="1"/>
</dbReference>
<feature type="domain" description="RNA polymerase sigma factor 70 region 4 type 2" evidence="7">
    <location>
        <begin position="121"/>
        <end position="171"/>
    </location>
</feature>
<dbReference type="CDD" id="cd06171">
    <property type="entry name" value="Sigma70_r4"/>
    <property type="match status" value="1"/>
</dbReference>
<dbReference type="Pfam" id="PF04542">
    <property type="entry name" value="Sigma70_r2"/>
    <property type="match status" value="1"/>
</dbReference>
<keyword evidence="2" id="KW-0805">Transcription regulation</keyword>
<dbReference type="GO" id="GO:0016987">
    <property type="term" value="F:sigma factor activity"/>
    <property type="evidence" value="ECO:0007669"/>
    <property type="project" value="UniProtKB-KW"/>
</dbReference>
<evidence type="ECO:0000256" key="4">
    <source>
        <dbReference type="ARBA" id="ARBA00023125"/>
    </source>
</evidence>
<reference evidence="8" key="1">
    <citation type="submission" date="2020-07" db="EMBL/GenBank/DDBJ databases">
        <title>Huge and variable diversity of episymbiotic CPR bacteria and DPANN archaea in groundwater ecosystems.</title>
        <authorList>
            <person name="He C.Y."/>
            <person name="Keren R."/>
            <person name="Whittaker M."/>
            <person name="Farag I.F."/>
            <person name="Doudna J."/>
            <person name="Cate J.H.D."/>
            <person name="Banfield J.F."/>
        </authorList>
    </citation>
    <scope>NUCLEOTIDE SEQUENCE</scope>
    <source>
        <strain evidence="8">NC_groundwater_672_Ag_B-0.1um_62_36</strain>
    </source>
</reference>
<sequence length="179" mass="21315">MKEEEAVVPANPMPYEELYQAHSMRVRQLCRLLLADPHEAEDVAQEVFLKLFREHQAQDRPIAWGPWLTRVTLNACRDRRRSGWWQRWRRYSAEEFQGTNLFSRNPTPEEEALSLEARRHIWRSFRELSPRQQEVFVLRHLEGWSIEEVAETLGLTPGSVKQHLFRAVHHLRKTLGDRP</sequence>
<evidence type="ECO:0000256" key="3">
    <source>
        <dbReference type="ARBA" id="ARBA00023082"/>
    </source>
</evidence>
<gene>
    <name evidence="8" type="ORF">HYY20_04645</name>
</gene>
<dbReference type="InterPro" id="IPR013324">
    <property type="entry name" value="RNA_pol_sigma_r3/r4-like"/>
</dbReference>
<evidence type="ECO:0000313" key="8">
    <source>
        <dbReference type="EMBL" id="MBI2876149.1"/>
    </source>
</evidence>
<feature type="domain" description="RNA polymerase sigma-70 region 2" evidence="6">
    <location>
        <begin position="18"/>
        <end position="85"/>
    </location>
</feature>